<proteinExistence type="predicted"/>
<dbReference type="PROSITE" id="PS51388">
    <property type="entry name" value="GED"/>
    <property type="match status" value="1"/>
</dbReference>
<dbReference type="AlphaFoldDB" id="A0A6A6EWM4"/>
<organism evidence="2 3">
    <name type="scientific">Zopfia rhizophila CBS 207.26</name>
    <dbReference type="NCBI Taxonomy" id="1314779"/>
    <lineage>
        <taxon>Eukaryota</taxon>
        <taxon>Fungi</taxon>
        <taxon>Dikarya</taxon>
        <taxon>Ascomycota</taxon>
        <taxon>Pezizomycotina</taxon>
        <taxon>Dothideomycetes</taxon>
        <taxon>Dothideomycetes incertae sedis</taxon>
        <taxon>Zopfiaceae</taxon>
        <taxon>Zopfia</taxon>
    </lineage>
</organism>
<protein>
    <recommendedName>
        <fullName evidence="1">GED domain-containing protein</fullName>
    </recommendedName>
</protein>
<dbReference type="OrthoDB" id="5061070at2759"/>
<evidence type="ECO:0000313" key="3">
    <source>
        <dbReference type="Proteomes" id="UP000800200"/>
    </source>
</evidence>
<dbReference type="InterPro" id="IPR020850">
    <property type="entry name" value="GED_dom"/>
</dbReference>
<sequence>MCHQRPTLQLRKLHLLGANWPSVTILMRHEPNSMDYHPLSYYASIPLKSFFDNLERELRERLQQLLNQTFAKWRSTELYRVASEIVQKFLDAHFGVQRLTMGPNALNDELGGPYSFDQRHFDFHITSITEAYKKARFFARMNIYFDELQGETGKELSTNEREAQAKKEPVKSLLLRDPYDREVGFIAQVSAYYELASIRFQESICMRIESQLFKALKEKLFDELEGGLQITDEKVHERCVQLLAENSERKVRRIKLEEQKAALLAGRKCLLDLVRKCHDRSASHTANGTSVNGFDSFGNGSAYVNGDTEMGRA</sequence>
<keyword evidence="3" id="KW-1185">Reference proteome</keyword>
<dbReference type="Proteomes" id="UP000800200">
    <property type="component" value="Unassembled WGS sequence"/>
</dbReference>
<reference evidence="2" key="1">
    <citation type="journal article" date="2020" name="Stud. Mycol.">
        <title>101 Dothideomycetes genomes: a test case for predicting lifestyles and emergence of pathogens.</title>
        <authorList>
            <person name="Haridas S."/>
            <person name="Albert R."/>
            <person name="Binder M."/>
            <person name="Bloem J."/>
            <person name="Labutti K."/>
            <person name="Salamov A."/>
            <person name="Andreopoulos B."/>
            <person name="Baker S."/>
            <person name="Barry K."/>
            <person name="Bills G."/>
            <person name="Bluhm B."/>
            <person name="Cannon C."/>
            <person name="Castanera R."/>
            <person name="Culley D."/>
            <person name="Daum C."/>
            <person name="Ezra D."/>
            <person name="Gonzalez J."/>
            <person name="Henrissat B."/>
            <person name="Kuo A."/>
            <person name="Liang C."/>
            <person name="Lipzen A."/>
            <person name="Lutzoni F."/>
            <person name="Magnuson J."/>
            <person name="Mondo S."/>
            <person name="Nolan M."/>
            <person name="Ohm R."/>
            <person name="Pangilinan J."/>
            <person name="Park H.-J."/>
            <person name="Ramirez L."/>
            <person name="Alfaro M."/>
            <person name="Sun H."/>
            <person name="Tritt A."/>
            <person name="Yoshinaga Y."/>
            <person name="Zwiers L.-H."/>
            <person name="Turgeon B."/>
            <person name="Goodwin S."/>
            <person name="Spatafora J."/>
            <person name="Crous P."/>
            <person name="Grigoriev I."/>
        </authorList>
    </citation>
    <scope>NUCLEOTIDE SEQUENCE</scope>
    <source>
        <strain evidence="2">CBS 207.26</strain>
    </source>
</reference>
<evidence type="ECO:0000313" key="2">
    <source>
        <dbReference type="EMBL" id="KAF2195605.1"/>
    </source>
</evidence>
<feature type="domain" description="GED" evidence="1">
    <location>
        <begin position="182"/>
        <end position="278"/>
    </location>
</feature>
<evidence type="ECO:0000259" key="1">
    <source>
        <dbReference type="PROSITE" id="PS51388"/>
    </source>
</evidence>
<gene>
    <name evidence="2" type="ORF">K469DRAFT_681893</name>
</gene>
<dbReference type="Gene3D" id="1.20.120.1240">
    <property type="entry name" value="Dynamin, middle domain"/>
    <property type="match status" value="1"/>
</dbReference>
<name>A0A6A6EWM4_9PEZI</name>
<accession>A0A6A6EWM4</accession>
<dbReference type="EMBL" id="ML994610">
    <property type="protein sequence ID" value="KAF2195605.1"/>
    <property type="molecule type" value="Genomic_DNA"/>
</dbReference>